<dbReference type="eggNOG" id="ENOG502QUB2">
    <property type="taxonomic scope" value="Eukaryota"/>
</dbReference>
<dbReference type="Proteomes" id="UP000077154">
    <property type="component" value="Unassembled WGS sequence"/>
</dbReference>
<dbReference type="GO" id="GO:0031578">
    <property type="term" value="P:mitotic spindle orientation checkpoint signaling"/>
    <property type="evidence" value="ECO:0007669"/>
    <property type="project" value="TreeGrafter"/>
</dbReference>
<feature type="region of interest" description="Disordered" evidence="1">
    <location>
        <begin position="1"/>
        <end position="121"/>
    </location>
</feature>
<organism evidence="2">
    <name type="scientific">Pseudogymnoascus destructans</name>
    <dbReference type="NCBI Taxonomy" id="655981"/>
    <lineage>
        <taxon>Eukaryota</taxon>
        <taxon>Fungi</taxon>
        <taxon>Dikarya</taxon>
        <taxon>Ascomycota</taxon>
        <taxon>Pezizomycotina</taxon>
        <taxon>Leotiomycetes</taxon>
        <taxon>Thelebolales</taxon>
        <taxon>Thelebolaceae</taxon>
        <taxon>Pseudogymnoascus</taxon>
    </lineage>
</organism>
<dbReference type="GO" id="GO:0051293">
    <property type="term" value="P:establishment of spindle localization"/>
    <property type="evidence" value="ECO:0007669"/>
    <property type="project" value="TreeGrafter"/>
</dbReference>
<feature type="region of interest" description="Disordered" evidence="1">
    <location>
        <begin position="743"/>
        <end position="1107"/>
    </location>
</feature>
<dbReference type="GO" id="GO:0005816">
    <property type="term" value="C:spindle pole body"/>
    <property type="evidence" value="ECO:0007669"/>
    <property type="project" value="TreeGrafter"/>
</dbReference>
<sequence length="1107" mass="117839">MTIGSLVLPLLRRHGSSSSELKPTHATTATTTTTTTTSTSTSNPTSTPTSTSTTDRRVSPNLDSTTPTHERPPNPPPLPRQTRRPSPGLAARLKALGFNTDSKQRSPSSTDPSGSNDYIGRIPQDHIRSIDSLHRANSTSSLVPRRGRTWSSNSTSSSRNSPQITGSAETGFPVLDPAADRRAGDATQDLTPPATAATVATPTPPAALSVSKAAVPADQVARRDPSPVPKVEISDMSTYDGALGDNEDAQKYRLPEHINGNGTKATLATKAAHLERTDDPPPPMPLPKDLPDLPTGEDDFSADVQSYFNPFGLQRAGSIYTLSRVSFANQLAQLTSLQLPDAGSLASKVSAIPTSHAAARALMGSAEQIKGWVSKASEVLDGLDADDDVEWAAAGGREGLEDVDNAIVRFEQLISVYVTAIEELHNRTDISSVPASELTMVVTQVETILSEWEKIRRTLTEVKGQVGVAIEWEELWNVVLGDIGYEMDILSTLVFEMEEKRHKSLLAEASEEGVDLKDLETIVEETPPTKVIHSKNRFSVAPAPFPLTPNSPSAPTTAHDDSSLLALFARMQPLRASLDFLPMRLSTFHARAEDTFPTACDELEGRRDGLESSWAALEKDAASLRRELGEDRWVLVFRGAGRQANKMYESVGRSLFKLQEALDNGSQAQNASTLGQKIENYETKKTHYGPAIERVLGIIEKGVQDRLTVNGEIVRLHSEMQGKWEDLKSQMAKLDKAVEAAQVGRREQQLRDSVSSLMSNDRSSTVGSAADTPGSSPASSVIMSNLAHGTDPTTPGKAGKPRAPTTGLPQPGSRHTPLSGNYPRRNLSAPRSSGYGKSTYTPTPASRESSATPTGNRILRLSLSSASMAGRPRWNSSVKTEDGSTGHNFKPLSVGTPSPYARGATPTGGRNASFAERAHERSGSASKIPLRRSLGGEGESLGSPEASPRIPQVTTPLPTRTKNLASFKDRMASPSPGPYAQQPMSSPGGLKAGRRLSVQPSPGAGGRSVSRRASMQPISGEGGPERSPSTSPLAVAKRPGSSLAGGAGAGNGGSRTSLLPQPRGREATGRDSRAASGRESPAVVGTRWAMRREGSASGGDNKPKWRE</sequence>
<feature type="compositionally biased region" description="Polar residues" evidence="1">
    <location>
        <begin position="99"/>
        <end position="116"/>
    </location>
</feature>
<evidence type="ECO:0000313" key="2">
    <source>
        <dbReference type="EMBL" id="OAF55851.1"/>
    </source>
</evidence>
<evidence type="ECO:0008006" key="3">
    <source>
        <dbReference type="Google" id="ProtNLM"/>
    </source>
</evidence>
<evidence type="ECO:0000256" key="1">
    <source>
        <dbReference type="SAM" id="MobiDB-lite"/>
    </source>
</evidence>
<feature type="compositionally biased region" description="Low complexity" evidence="1">
    <location>
        <begin position="24"/>
        <end position="53"/>
    </location>
</feature>
<dbReference type="GO" id="GO:0030473">
    <property type="term" value="P:nuclear migration along microtubule"/>
    <property type="evidence" value="ECO:0007669"/>
    <property type="project" value="TreeGrafter"/>
</dbReference>
<feature type="compositionally biased region" description="Polar residues" evidence="1">
    <location>
        <begin position="751"/>
        <end position="783"/>
    </location>
</feature>
<feature type="compositionally biased region" description="Low complexity" evidence="1">
    <location>
        <begin position="149"/>
        <end position="161"/>
    </location>
</feature>
<feature type="region of interest" description="Disordered" evidence="1">
    <location>
        <begin position="209"/>
        <end position="233"/>
    </location>
</feature>
<accession>A0A177A3L7</accession>
<dbReference type="VEuPathDB" id="FungiDB:GMDG_08043"/>
<feature type="region of interest" description="Disordered" evidence="1">
    <location>
        <begin position="135"/>
        <end position="190"/>
    </location>
</feature>
<dbReference type="InterPro" id="IPR013889">
    <property type="entry name" value="Karyogamy_KAR9"/>
</dbReference>
<proteinExistence type="predicted"/>
<dbReference type="AlphaFoldDB" id="A0A177A3L7"/>
<dbReference type="Pfam" id="PF08580">
    <property type="entry name" value="KAR9"/>
    <property type="match status" value="1"/>
</dbReference>
<feature type="compositionally biased region" description="Polar residues" evidence="1">
    <location>
        <begin position="829"/>
        <end position="855"/>
    </location>
</feature>
<dbReference type="PANTHER" id="PTHR37271:SF1">
    <property type="entry name" value="KARYOGAMY PROTEIN KAR9"/>
    <property type="match status" value="1"/>
</dbReference>
<feature type="compositionally biased region" description="Gly residues" evidence="1">
    <location>
        <begin position="1043"/>
        <end position="1053"/>
    </location>
</feature>
<gene>
    <name evidence="2" type="ORF">VC83_08011</name>
</gene>
<protein>
    <recommendedName>
        <fullName evidence="3">Karyogamy protein</fullName>
    </recommendedName>
</protein>
<dbReference type="GO" id="GO:0005938">
    <property type="term" value="C:cell cortex"/>
    <property type="evidence" value="ECO:0007669"/>
    <property type="project" value="TreeGrafter"/>
</dbReference>
<feature type="compositionally biased region" description="Polar residues" evidence="1">
    <location>
        <begin position="952"/>
        <end position="964"/>
    </location>
</feature>
<dbReference type="GeneID" id="36291054"/>
<dbReference type="GO" id="GO:0043332">
    <property type="term" value="C:mating projection tip"/>
    <property type="evidence" value="ECO:0007669"/>
    <property type="project" value="TreeGrafter"/>
</dbReference>
<dbReference type="OrthoDB" id="5559380at2759"/>
<dbReference type="RefSeq" id="XP_024321150.1">
    <property type="nucleotide sequence ID" value="XM_024471574.1"/>
</dbReference>
<dbReference type="EMBL" id="KV441406">
    <property type="protein sequence ID" value="OAF55851.1"/>
    <property type="molecule type" value="Genomic_DNA"/>
</dbReference>
<reference evidence="2" key="1">
    <citation type="submission" date="2016-03" db="EMBL/GenBank/DDBJ databases">
        <title>Updated assembly of Pseudogymnoascus destructans, the fungus causing white-nose syndrome of bats.</title>
        <authorList>
            <person name="Palmer J.M."/>
            <person name="Drees K.P."/>
            <person name="Foster J.T."/>
            <person name="Lindner D.L."/>
        </authorList>
    </citation>
    <scope>NUCLEOTIDE SEQUENCE [LARGE SCALE GENOMIC DNA]</scope>
    <source>
        <strain evidence="2">20631-21</strain>
    </source>
</reference>
<dbReference type="PANTHER" id="PTHR37271">
    <property type="entry name" value="KARYOGAMY PROTEIN KAR9"/>
    <property type="match status" value="1"/>
</dbReference>
<name>A0A177A3L7_9PEZI</name>
<feature type="compositionally biased region" description="Basic and acidic residues" evidence="1">
    <location>
        <begin position="1063"/>
        <end position="1073"/>
    </location>
</feature>